<dbReference type="EMBL" id="JMCB01000023">
    <property type="protein sequence ID" value="KFE62213.1"/>
    <property type="molecule type" value="Genomic_DNA"/>
</dbReference>
<dbReference type="Proteomes" id="UP000028725">
    <property type="component" value="Unassembled WGS sequence"/>
</dbReference>
<feature type="region of interest" description="Disordered" evidence="1">
    <location>
        <begin position="37"/>
        <end position="107"/>
    </location>
</feature>
<feature type="compositionally biased region" description="Polar residues" evidence="1">
    <location>
        <begin position="41"/>
        <end position="58"/>
    </location>
</feature>
<evidence type="ECO:0000313" key="3">
    <source>
        <dbReference type="EMBL" id="KFE62213.1"/>
    </source>
</evidence>
<evidence type="ECO:0000313" key="4">
    <source>
        <dbReference type="Proteomes" id="UP000028725"/>
    </source>
</evidence>
<dbReference type="RefSeq" id="WP_052420603.1">
    <property type="nucleotide sequence ID" value="NZ_JMCB01000023.1"/>
</dbReference>
<feature type="compositionally biased region" description="Gly residues" evidence="1">
    <location>
        <begin position="90"/>
        <end position="100"/>
    </location>
</feature>
<name>A0A085W3F0_9BACT</name>
<keyword evidence="2" id="KW-0812">Transmembrane</keyword>
<comment type="caution">
    <text evidence="3">The sequence shown here is derived from an EMBL/GenBank/DDBJ whole genome shotgun (WGS) entry which is preliminary data.</text>
</comment>
<accession>A0A085W3F0</accession>
<proteinExistence type="predicted"/>
<evidence type="ECO:0000256" key="1">
    <source>
        <dbReference type="SAM" id="MobiDB-lite"/>
    </source>
</evidence>
<sequence>MGHSLTEVVVIVFLVGIGCIGVVGLFGDNIRGLFGGGSESLAGSPSVGNPGQETQKTEWTLRGGSLSAYGNSNGYNPGGTSDAPQSAPNPGGGFNPGGSSGDRHSAP</sequence>
<reference evidence="3 4" key="1">
    <citation type="submission" date="2014-04" db="EMBL/GenBank/DDBJ databases">
        <title>Genome assembly of Hyalangium minutum DSM 14724.</title>
        <authorList>
            <person name="Sharma G."/>
            <person name="Subramanian S."/>
        </authorList>
    </citation>
    <scope>NUCLEOTIDE SEQUENCE [LARGE SCALE GENOMIC DNA]</scope>
    <source>
        <strain evidence="3 4">DSM 14724</strain>
    </source>
</reference>
<dbReference type="AlphaFoldDB" id="A0A085W3F0"/>
<keyword evidence="2" id="KW-0472">Membrane</keyword>
<keyword evidence="4" id="KW-1185">Reference proteome</keyword>
<gene>
    <name evidence="3" type="ORF">DB31_4319</name>
</gene>
<feature type="compositionally biased region" description="Polar residues" evidence="1">
    <location>
        <begin position="68"/>
        <end position="86"/>
    </location>
</feature>
<evidence type="ECO:0000256" key="2">
    <source>
        <dbReference type="SAM" id="Phobius"/>
    </source>
</evidence>
<dbReference type="STRING" id="394096.DB31_4319"/>
<organism evidence="3 4">
    <name type="scientific">Hyalangium minutum</name>
    <dbReference type="NCBI Taxonomy" id="394096"/>
    <lineage>
        <taxon>Bacteria</taxon>
        <taxon>Pseudomonadati</taxon>
        <taxon>Myxococcota</taxon>
        <taxon>Myxococcia</taxon>
        <taxon>Myxococcales</taxon>
        <taxon>Cystobacterineae</taxon>
        <taxon>Archangiaceae</taxon>
        <taxon>Hyalangium</taxon>
    </lineage>
</organism>
<protein>
    <submittedName>
        <fullName evidence="3">Uncharacterized protein</fullName>
    </submittedName>
</protein>
<feature type="transmembrane region" description="Helical" evidence="2">
    <location>
        <begin position="6"/>
        <end position="26"/>
    </location>
</feature>
<keyword evidence="2" id="KW-1133">Transmembrane helix</keyword>